<accession>A0A1Z2KW26</accession>
<feature type="transmembrane region" description="Helical" evidence="1">
    <location>
        <begin position="93"/>
        <end position="117"/>
    </location>
</feature>
<reference evidence="2 3" key="1">
    <citation type="submission" date="2017-06" db="EMBL/GenBank/DDBJ databases">
        <title>Streptomyces albireticuli Genome sequencing and assembly.</title>
        <authorList>
            <person name="Wang Y."/>
            <person name="Du B."/>
            <person name="Ding Y."/>
            <person name="Liu H."/>
            <person name="Hou Q."/>
            <person name="Liu K."/>
            <person name="Yao L."/>
            <person name="Wang C."/>
        </authorList>
    </citation>
    <scope>NUCLEOTIDE SEQUENCE [LARGE SCALE GENOMIC DNA]</scope>
    <source>
        <strain evidence="2 3">MDJK11</strain>
    </source>
</reference>
<sequence>MPRTRHLPVTAHRSLVTVAPSLLAVVVVLSVFLSLHDRLPARMATHIGPGGEADGFSGQGAFLAVTLTVLLGDAVLFGGLVHWIRTNPGAQRVLAVIGGAVAVLTGWLVTAVLLANADARDAASVTLPGLQAALAFGAAAVYAALGWVICGRVQETETASGPSAGASRLSLGDSETAVWSRATGSRVLPVTGALVLAAGLVVGITTGWLPALPLLITGAPLALLTGARVTADRRGITVTPTFASWPRLNVPLERIAEAGHRPVNPIRDFGGWGYRARPGASGIVLRSGDALSARLTTGSEFVVTVDDAATAAALLNTLADRERRTPAGG</sequence>
<dbReference type="AlphaFoldDB" id="A0A1Z2KW26"/>
<proteinExistence type="predicted"/>
<evidence type="ECO:0008006" key="4">
    <source>
        <dbReference type="Google" id="ProtNLM"/>
    </source>
</evidence>
<feature type="transmembrane region" description="Helical" evidence="1">
    <location>
        <begin position="12"/>
        <end position="33"/>
    </location>
</feature>
<organism evidence="2 3">
    <name type="scientific">Streptomyces albireticuli</name>
    <dbReference type="NCBI Taxonomy" id="1940"/>
    <lineage>
        <taxon>Bacteria</taxon>
        <taxon>Bacillati</taxon>
        <taxon>Actinomycetota</taxon>
        <taxon>Actinomycetes</taxon>
        <taxon>Kitasatosporales</taxon>
        <taxon>Streptomycetaceae</taxon>
        <taxon>Streptomyces</taxon>
    </lineage>
</organism>
<feature type="transmembrane region" description="Helical" evidence="1">
    <location>
        <begin position="61"/>
        <end position="81"/>
    </location>
</feature>
<feature type="transmembrane region" description="Helical" evidence="1">
    <location>
        <begin position="129"/>
        <end position="150"/>
    </location>
</feature>
<dbReference type="Proteomes" id="UP000195755">
    <property type="component" value="Chromosome"/>
</dbReference>
<keyword evidence="1" id="KW-0472">Membrane</keyword>
<dbReference type="KEGG" id="salj:SMD11_0573"/>
<protein>
    <recommendedName>
        <fullName evidence="4">DUF1648 domain-containing protein</fullName>
    </recommendedName>
</protein>
<gene>
    <name evidence="2" type="ORF">SMD11_0573</name>
</gene>
<dbReference type="RefSeq" id="WP_087924890.1">
    <property type="nucleotide sequence ID" value="NZ_CP021744.1"/>
</dbReference>
<keyword evidence="1" id="KW-0812">Transmembrane</keyword>
<keyword evidence="1" id="KW-1133">Transmembrane helix</keyword>
<dbReference type="OrthoDB" id="3178004at2"/>
<dbReference type="EMBL" id="CP021744">
    <property type="protein sequence ID" value="ARZ66239.1"/>
    <property type="molecule type" value="Genomic_DNA"/>
</dbReference>
<evidence type="ECO:0000313" key="3">
    <source>
        <dbReference type="Proteomes" id="UP000195755"/>
    </source>
</evidence>
<feature type="transmembrane region" description="Helical" evidence="1">
    <location>
        <begin position="187"/>
        <end position="205"/>
    </location>
</feature>
<name>A0A1Z2KW26_9ACTN</name>
<evidence type="ECO:0000256" key="1">
    <source>
        <dbReference type="SAM" id="Phobius"/>
    </source>
</evidence>
<evidence type="ECO:0000313" key="2">
    <source>
        <dbReference type="EMBL" id="ARZ66239.1"/>
    </source>
</evidence>